<evidence type="ECO:0000256" key="1">
    <source>
        <dbReference type="ARBA" id="ARBA00022475"/>
    </source>
</evidence>
<dbReference type="InterPro" id="IPR050490">
    <property type="entry name" value="Bact_solute-bd_prot1"/>
</dbReference>
<name>A0ABV5MJF8_9ACTN</name>
<evidence type="ECO:0000256" key="4">
    <source>
        <dbReference type="ARBA" id="ARBA00023139"/>
    </source>
</evidence>
<keyword evidence="8" id="KW-1185">Reference proteome</keyword>
<organism evidence="7 8">
    <name type="scientific">Dactylosporangium vinaceum</name>
    <dbReference type="NCBI Taxonomy" id="53362"/>
    <lineage>
        <taxon>Bacteria</taxon>
        <taxon>Bacillati</taxon>
        <taxon>Actinomycetota</taxon>
        <taxon>Actinomycetes</taxon>
        <taxon>Micromonosporales</taxon>
        <taxon>Micromonosporaceae</taxon>
        <taxon>Dactylosporangium</taxon>
    </lineage>
</organism>
<dbReference type="InterPro" id="IPR006059">
    <property type="entry name" value="SBP"/>
</dbReference>
<gene>
    <name evidence="7" type="ORF">ACFFTR_38450</name>
</gene>
<dbReference type="RefSeq" id="WP_223093715.1">
    <property type="nucleotide sequence ID" value="NZ_CP061913.1"/>
</dbReference>
<keyword evidence="2 6" id="KW-0732">Signal</keyword>
<dbReference type="EMBL" id="JBHMCA010000060">
    <property type="protein sequence ID" value="MFB9448992.1"/>
    <property type="molecule type" value="Genomic_DNA"/>
</dbReference>
<proteinExistence type="predicted"/>
<evidence type="ECO:0000313" key="8">
    <source>
        <dbReference type="Proteomes" id="UP001589608"/>
    </source>
</evidence>
<sequence>MRSMIAAALALGLVLGGATGCGSDDAGGDGKIGGEITVLTQRTDIVNTVFQDYKKKFEAKYPGTTVKFEAITDYEGDVRVRMNTKNYGDVLLIPNSVTDDQLKSFFEPLGTVDALKDKYRFVTNEKTFDGKVYGLSITGNAQGYVLNKKVWTQAGITEPPKSPEEFLAALKAIKDKTGAIPLYTNYKEAWPLGQWEGVRGAVSGDPDAVTKLAEDDAPWAAGKEHYIIDSLLYDAVKGGYTEPDPTTTNWEQSKGLLGTGKIATMMLGSWSIVQMQQAAASKDDIAYWPFPHQTNGKFYSVIGGDYKNAINVNSKNKATARAWIDWFTDESNYATDQGGVSTLKSAAMPSTLADLTAAKTELIELNPAPKGKEGLADKIGNSAEIALFDGKYRQVIVDAARGAKNESKDQLFADLNKKWAAARAKLK</sequence>
<keyword evidence="1" id="KW-1003">Cell membrane</keyword>
<keyword evidence="4" id="KW-0564">Palmitate</keyword>
<comment type="caution">
    <text evidence="7">The sequence shown here is derived from an EMBL/GenBank/DDBJ whole genome shotgun (WGS) entry which is preliminary data.</text>
</comment>
<evidence type="ECO:0000256" key="3">
    <source>
        <dbReference type="ARBA" id="ARBA00023136"/>
    </source>
</evidence>
<dbReference type="PANTHER" id="PTHR43649:SF33">
    <property type="entry name" value="POLYGALACTURONAN_RHAMNOGALACTURONAN-BINDING PROTEIN YTCQ"/>
    <property type="match status" value="1"/>
</dbReference>
<accession>A0ABV5MJF8</accession>
<feature type="signal peptide" evidence="6">
    <location>
        <begin position="1"/>
        <end position="20"/>
    </location>
</feature>
<evidence type="ECO:0000256" key="5">
    <source>
        <dbReference type="ARBA" id="ARBA00023288"/>
    </source>
</evidence>
<dbReference type="Proteomes" id="UP001589608">
    <property type="component" value="Unassembled WGS sequence"/>
</dbReference>
<protein>
    <submittedName>
        <fullName evidence="7">ABC transporter substrate-binding protein</fullName>
    </submittedName>
</protein>
<keyword evidence="5" id="KW-0449">Lipoprotein</keyword>
<dbReference type="PANTHER" id="PTHR43649">
    <property type="entry name" value="ARABINOSE-BINDING PROTEIN-RELATED"/>
    <property type="match status" value="1"/>
</dbReference>
<dbReference type="SUPFAM" id="SSF53850">
    <property type="entry name" value="Periplasmic binding protein-like II"/>
    <property type="match status" value="1"/>
</dbReference>
<dbReference type="PROSITE" id="PS51257">
    <property type="entry name" value="PROKAR_LIPOPROTEIN"/>
    <property type="match status" value="1"/>
</dbReference>
<dbReference type="Gene3D" id="3.40.190.10">
    <property type="entry name" value="Periplasmic binding protein-like II"/>
    <property type="match status" value="2"/>
</dbReference>
<reference evidence="7 8" key="1">
    <citation type="submission" date="2024-09" db="EMBL/GenBank/DDBJ databases">
        <authorList>
            <person name="Sun Q."/>
            <person name="Mori K."/>
        </authorList>
    </citation>
    <scope>NUCLEOTIDE SEQUENCE [LARGE SCALE GENOMIC DNA]</scope>
    <source>
        <strain evidence="7 8">JCM 3307</strain>
    </source>
</reference>
<evidence type="ECO:0000313" key="7">
    <source>
        <dbReference type="EMBL" id="MFB9448992.1"/>
    </source>
</evidence>
<feature type="chain" id="PRO_5046672557" evidence="6">
    <location>
        <begin position="21"/>
        <end position="427"/>
    </location>
</feature>
<evidence type="ECO:0000256" key="2">
    <source>
        <dbReference type="ARBA" id="ARBA00022729"/>
    </source>
</evidence>
<evidence type="ECO:0000256" key="6">
    <source>
        <dbReference type="SAM" id="SignalP"/>
    </source>
</evidence>
<keyword evidence="3" id="KW-0472">Membrane</keyword>
<dbReference type="Pfam" id="PF01547">
    <property type="entry name" value="SBP_bac_1"/>
    <property type="match status" value="1"/>
</dbReference>